<dbReference type="PROSITE" id="PS50011">
    <property type="entry name" value="PROTEIN_KINASE_DOM"/>
    <property type="match status" value="1"/>
</dbReference>
<keyword evidence="8" id="KW-1133">Transmembrane helix</keyword>
<reference evidence="10 11" key="1">
    <citation type="journal article" date="2021" name="BMC Biol.">
        <title>Horizontally acquired antibacterial genes associated with adaptive radiation of ladybird beetles.</title>
        <authorList>
            <person name="Li H.S."/>
            <person name="Tang X.F."/>
            <person name="Huang Y.H."/>
            <person name="Xu Z.Y."/>
            <person name="Chen M.L."/>
            <person name="Du X.Y."/>
            <person name="Qiu B.Y."/>
            <person name="Chen P.T."/>
            <person name="Zhang W."/>
            <person name="Slipinski A."/>
            <person name="Escalona H.E."/>
            <person name="Waterhouse R.M."/>
            <person name="Zwick A."/>
            <person name="Pang H."/>
        </authorList>
    </citation>
    <scope>NUCLEOTIDE SEQUENCE [LARGE SCALE GENOMIC DNA]</scope>
    <source>
        <strain evidence="10">SYSU2018</strain>
    </source>
</reference>
<dbReference type="InterPro" id="IPR000719">
    <property type="entry name" value="Prot_kinase_dom"/>
</dbReference>
<comment type="similarity">
    <text evidence="7">Belongs to the protein kinase superfamily.</text>
</comment>
<evidence type="ECO:0000256" key="3">
    <source>
        <dbReference type="ARBA" id="ARBA00022741"/>
    </source>
</evidence>
<evidence type="ECO:0000256" key="4">
    <source>
        <dbReference type="ARBA" id="ARBA00022777"/>
    </source>
</evidence>
<evidence type="ECO:0000313" key="10">
    <source>
        <dbReference type="EMBL" id="KAL3266877.1"/>
    </source>
</evidence>
<dbReference type="InterPro" id="IPR011009">
    <property type="entry name" value="Kinase-like_dom_sf"/>
</dbReference>
<evidence type="ECO:0000313" key="11">
    <source>
        <dbReference type="Proteomes" id="UP001516400"/>
    </source>
</evidence>
<dbReference type="FunFam" id="3.30.200.20:FF:000042">
    <property type="entry name" value="Aurora kinase A"/>
    <property type="match status" value="1"/>
</dbReference>
<evidence type="ECO:0000256" key="5">
    <source>
        <dbReference type="ARBA" id="ARBA00022840"/>
    </source>
</evidence>
<feature type="transmembrane region" description="Helical" evidence="8">
    <location>
        <begin position="233"/>
        <end position="251"/>
    </location>
</feature>
<keyword evidence="8" id="KW-0472">Membrane</keyword>
<evidence type="ECO:0000256" key="2">
    <source>
        <dbReference type="ARBA" id="ARBA00022679"/>
    </source>
</evidence>
<dbReference type="GO" id="GO:0004674">
    <property type="term" value="F:protein serine/threonine kinase activity"/>
    <property type="evidence" value="ECO:0007669"/>
    <property type="project" value="UniProtKB-KW"/>
</dbReference>
<dbReference type="PROSITE" id="PS00107">
    <property type="entry name" value="PROTEIN_KINASE_ATP"/>
    <property type="match status" value="1"/>
</dbReference>
<keyword evidence="4" id="KW-0418">Kinase</keyword>
<gene>
    <name evidence="10" type="ORF">HHI36_011029</name>
</gene>
<proteinExistence type="inferred from homology"/>
<dbReference type="SMART" id="SM00220">
    <property type="entry name" value="S_TKc"/>
    <property type="match status" value="1"/>
</dbReference>
<keyword evidence="8" id="KW-0812">Transmembrane</keyword>
<dbReference type="GO" id="GO:0005524">
    <property type="term" value="F:ATP binding"/>
    <property type="evidence" value="ECO:0007669"/>
    <property type="project" value="UniProtKB-UniRule"/>
</dbReference>
<organism evidence="10 11">
    <name type="scientific">Cryptolaemus montrouzieri</name>
    <dbReference type="NCBI Taxonomy" id="559131"/>
    <lineage>
        <taxon>Eukaryota</taxon>
        <taxon>Metazoa</taxon>
        <taxon>Ecdysozoa</taxon>
        <taxon>Arthropoda</taxon>
        <taxon>Hexapoda</taxon>
        <taxon>Insecta</taxon>
        <taxon>Pterygota</taxon>
        <taxon>Neoptera</taxon>
        <taxon>Endopterygota</taxon>
        <taxon>Coleoptera</taxon>
        <taxon>Polyphaga</taxon>
        <taxon>Cucujiformia</taxon>
        <taxon>Coccinelloidea</taxon>
        <taxon>Coccinellidae</taxon>
        <taxon>Scymninae</taxon>
        <taxon>Scymnini</taxon>
        <taxon>Cryptolaemus</taxon>
    </lineage>
</organism>
<dbReference type="FunFam" id="1.10.510.10:FF:000571">
    <property type="entry name" value="Maternal embryonic leucine zipper kinase"/>
    <property type="match status" value="1"/>
</dbReference>
<keyword evidence="1 7" id="KW-0723">Serine/threonine-protein kinase</keyword>
<dbReference type="Pfam" id="PF00069">
    <property type="entry name" value="Pkinase"/>
    <property type="match status" value="1"/>
</dbReference>
<name>A0ABD2MKT6_9CUCU</name>
<dbReference type="InterPro" id="IPR008271">
    <property type="entry name" value="Ser/Thr_kinase_AS"/>
</dbReference>
<keyword evidence="3 6" id="KW-0547">Nucleotide-binding</keyword>
<dbReference type="AlphaFoldDB" id="A0ABD2MKT6"/>
<evidence type="ECO:0000256" key="7">
    <source>
        <dbReference type="RuleBase" id="RU000304"/>
    </source>
</evidence>
<accession>A0ABD2MKT6</accession>
<dbReference type="InterPro" id="IPR017441">
    <property type="entry name" value="Protein_kinase_ATP_BS"/>
</dbReference>
<dbReference type="EMBL" id="JABFTP020000001">
    <property type="protein sequence ID" value="KAL3266877.1"/>
    <property type="molecule type" value="Genomic_DNA"/>
</dbReference>
<dbReference type="Proteomes" id="UP001516400">
    <property type="component" value="Unassembled WGS sequence"/>
</dbReference>
<dbReference type="PROSITE" id="PS00108">
    <property type="entry name" value="PROTEIN_KINASE_ST"/>
    <property type="match status" value="1"/>
</dbReference>
<evidence type="ECO:0000259" key="9">
    <source>
        <dbReference type="PROSITE" id="PS50011"/>
    </source>
</evidence>
<evidence type="ECO:0000256" key="1">
    <source>
        <dbReference type="ARBA" id="ARBA00022527"/>
    </source>
</evidence>
<keyword evidence="2" id="KW-0808">Transferase</keyword>
<keyword evidence="5 6" id="KW-0067">ATP-binding</keyword>
<evidence type="ECO:0000256" key="8">
    <source>
        <dbReference type="SAM" id="Phobius"/>
    </source>
</evidence>
<comment type="caution">
    <text evidence="10">The sequence shown here is derived from an EMBL/GenBank/DDBJ whole genome shotgun (WGS) entry which is preliminary data.</text>
</comment>
<dbReference type="SUPFAM" id="SSF56112">
    <property type="entry name" value="Protein kinase-like (PK-like)"/>
    <property type="match status" value="1"/>
</dbReference>
<evidence type="ECO:0000256" key="6">
    <source>
        <dbReference type="PROSITE-ProRule" id="PRU10141"/>
    </source>
</evidence>
<keyword evidence="11" id="KW-1185">Reference proteome</keyword>
<dbReference type="PANTHER" id="PTHR24347">
    <property type="entry name" value="SERINE/THREONINE-PROTEIN KINASE"/>
    <property type="match status" value="1"/>
</dbReference>
<protein>
    <recommendedName>
        <fullName evidence="9">Protein kinase domain-containing protein</fullName>
    </recommendedName>
</protein>
<sequence>MFLARGEHAYLNVFGEETQHSESYMKNPERIVKHIKIKDHADLEHIFNIGTEIGEGGFGKVVAVKEKATNNKWAIKTISKSLSGLKLVFLQREIQILKMVSHPHIIYLDRVYESIKKIYLVMELCHGELFLLFKEKKSFSESITKRITTDLVSAVAYLHKNDIVHRDIKLENILLAKNPKDPADEYYIKLSDFGLSVIKTGTGIESMLHDCCGTALYMAPEMLSGSYSHQCDVWAIGVIIYLLLYGVYPFFSNSEKELARKILKDEVTYPAAKISTDALNLMKQALKKDPAFRITSIEMLESSWLSGGTGRINMMDMMKQWKEELMVPMGEESDWVSMAETRTLRLHPSFSLTEESSFQTSYMGRSGDVNFNR</sequence>
<feature type="domain" description="Protein kinase" evidence="9">
    <location>
        <begin position="47"/>
        <end position="305"/>
    </location>
</feature>
<feature type="binding site" evidence="6">
    <location>
        <position position="76"/>
    </location>
    <ligand>
        <name>ATP</name>
        <dbReference type="ChEBI" id="CHEBI:30616"/>
    </ligand>
</feature>
<dbReference type="Gene3D" id="1.10.510.10">
    <property type="entry name" value="Transferase(Phosphotransferase) domain 1"/>
    <property type="match status" value="1"/>
</dbReference>